<name>A0A7H9FG19_STROR</name>
<protein>
    <submittedName>
        <fullName evidence="1">Uncharacterized protein</fullName>
    </submittedName>
</protein>
<dbReference type="EMBL" id="CP054135">
    <property type="protein sequence ID" value="QLL97227.1"/>
    <property type="molecule type" value="Genomic_DNA"/>
</dbReference>
<accession>A0A7H9FG19</accession>
<dbReference type="Proteomes" id="UP000510746">
    <property type="component" value="Chromosome"/>
</dbReference>
<sequence length="104" mass="12571">MNTKNRNLIEDNKKAENKSFLYYLHEEKVFDSDSLADLCRYVEKLDSISIDQMRDLHFIENQILRHLVYHFDSNDLSKISNLPDQYWEYIEAFEQAVTKLYDLM</sequence>
<dbReference type="RefSeq" id="WP_001093355.1">
    <property type="nucleotide sequence ID" value="NZ_CP054135.1"/>
</dbReference>
<proteinExistence type="predicted"/>
<organism evidence="1 2">
    <name type="scientific">Streptococcus oralis subsp. oralis</name>
    <dbReference type="NCBI Taxonomy" id="1891914"/>
    <lineage>
        <taxon>Bacteria</taxon>
        <taxon>Bacillati</taxon>
        <taxon>Bacillota</taxon>
        <taxon>Bacilli</taxon>
        <taxon>Lactobacillales</taxon>
        <taxon>Streptococcaceae</taxon>
        <taxon>Streptococcus</taxon>
    </lineage>
</organism>
<gene>
    <name evidence="1" type="ORF">HRJ33_08695</name>
</gene>
<dbReference type="AlphaFoldDB" id="A0A7H9FG19"/>
<evidence type="ECO:0000313" key="1">
    <source>
        <dbReference type="EMBL" id="QLL97227.1"/>
    </source>
</evidence>
<evidence type="ECO:0000313" key="2">
    <source>
        <dbReference type="Proteomes" id="UP000510746"/>
    </source>
</evidence>
<reference evidence="1 2" key="1">
    <citation type="submission" date="2020-05" db="EMBL/GenBank/DDBJ databases">
        <title>A novel sialic acid binding adhesin present in multiple species contributes to the pathogenesis of Infective endocarditis.</title>
        <authorList>
            <person name="Gaytan M.O."/>
            <person name="Singh A.K."/>
            <person name="Woodiga S.A."/>
            <person name="Patel S.A."/>
            <person name="Ann S.-S."/>
            <person name="Vera Ponce de Leon A."/>
            <person name="McGrath S."/>
            <person name="Miller A."/>
            <person name="Bush J."/>
            <person name="van der Linden M."/>
            <person name="Magrini V."/>
            <person name="Wilson R.K."/>
            <person name="Kitten T."/>
            <person name="King S.J."/>
        </authorList>
    </citation>
    <scope>NUCLEOTIDE SEQUENCE [LARGE SCALE GENOMIC DNA]</scope>
    <source>
        <strain evidence="1 2">ATCC 10557</strain>
    </source>
</reference>